<dbReference type="Proteomes" id="UP001433268">
    <property type="component" value="Unassembled WGS sequence"/>
</dbReference>
<name>A0ABR1URA1_9PEZI</name>
<dbReference type="GeneID" id="92052802"/>
<protein>
    <submittedName>
        <fullName evidence="1">Uncharacterized protein</fullName>
    </submittedName>
</protein>
<sequence>MASATFADLNADVLHMVVDELLHMYRRSLPPNTAIILQTRLLEIVCLNRNTYSALRNRLYRDIHVSTTRSLALLVRTLLERRDLRALPRSFTSVPKKWNKKVSGMDETLWAEMRRPFMGDDASCRVLEVIANSPCTDGHGRVPISNLFMAALHLMTGLQSIIINQPLAVDVKTAEQHGWLSDLATSIRQLAGGDDDSGDGHQQPRRPLRRFALTMKKLSPHVSLQALLIDNMAATLEDLSLDFGKDDNFWAIQLSPELVFPNVARLKLIMVDHRNLSISAQIPDLCKRCPKLKELSLRQATFPVIVERALQNCKGTLERLRLDIVGRSYSFPLPLSCLSQLSRLEHLSTDVGVLWPELLTGRVAPEPDVPLDDVLPRSLKSLHLAYGWRWSDRFCAEGRILPRIAADLVRFLGDSTALVSRNRLFPRFEELGWREKERWKEWRCCCCGGQDKALAELGPACEENGIRFAVS</sequence>
<dbReference type="EMBL" id="JAQQWN010000011">
    <property type="protein sequence ID" value="KAK8061207.1"/>
    <property type="molecule type" value="Genomic_DNA"/>
</dbReference>
<organism evidence="1 2">
    <name type="scientific">Apiospora hydei</name>
    <dbReference type="NCBI Taxonomy" id="1337664"/>
    <lineage>
        <taxon>Eukaryota</taxon>
        <taxon>Fungi</taxon>
        <taxon>Dikarya</taxon>
        <taxon>Ascomycota</taxon>
        <taxon>Pezizomycotina</taxon>
        <taxon>Sordariomycetes</taxon>
        <taxon>Xylariomycetidae</taxon>
        <taxon>Amphisphaeriales</taxon>
        <taxon>Apiosporaceae</taxon>
        <taxon>Apiospora</taxon>
    </lineage>
</organism>
<gene>
    <name evidence="1" type="ORF">PG997_015428</name>
</gene>
<proteinExistence type="predicted"/>
<accession>A0ABR1URA1</accession>
<comment type="caution">
    <text evidence="1">The sequence shown here is derived from an EMBL/GenBank/DDBJ whole genome shotgun (WGS) entry which is preliminary data.</text>
</comment>
<evidence type="ECO:0000313" key="1">
    <source>
        <dbReference type="EMBL" id="KAK8061207.1"/>
    </source>
</evidence>
<dbReference type="RefSeq" id="XP_066660627.1">
    <property type="nucleotide sequence ID" value="XM_066819742.1"/>
</dbReference>
<keyword evidence="2" id="KW-1185">Reference proteome</keyword>
<reference evidence="1 2" key="1">
    <citation type="submission" date="2023-01" db="EMBL/GenBank/DDBJ databases">
        <title>Analysis of 21 Apiospora genomes using comparative genomics revels a genus with tremendous synthesis potential of carbohydrate active enzymes and secondary metabolites.</title>
        <authorList>
            <person name="Sorensen T."/>
        </authorList>
    </citation>
    <scope>NUCLEOTIDE SEQUENCE [LARGE SCALE GENOMIC DNA]</scope>
    <source>
        <strain evidence="1 2">CBS 114990</strain>
    </source>
</reference>
<evidence type="ECO:0000313" key="2">
    <source>
        <dbReference type="Proteomes" id="UP001433268"/>
    </source>
</evidence>